<evidence type="ECO:0000256" key="1">
    <source>
        <dbReference type="SAM" id="MobiDB-lite"/>
    </source>
</evidence>
<feature type="compositionally biased region" description="Polar residues" evidence="1">
    <location>
        <begin position="8"/>
        <end position="17"/>
    </location>
</feature>
<dbReference type="AlphaFoldDB" id="A0A5M8RVY9"/>
<reference evidence="2 3" key="1">
    <citation type="submission" date="2018-08" db="EMBL/GenBank/DDBJ databases">
        <title>Bacillus phenotypic plasticity.</title>
        <authorList>
            <person name="Hurtado E."/>
        </authorList>
    </citation>
    <scope>NUCLEOTIDE SEQUENCE [LARGE SCALE GENOMIC DNA]</scope>
    <source>
        <strain evidence="2 3">427</strain>
    </source>
</reference>
<organism evidence="2 3">
    <name type="scientific">Bacillus swezeyi</name>
    <dbReference type="NCBI Taxonomy" id="1925020"/>
    <lineage>
        <taxon>Bacteria</taxon>
        <taxon>Bacillati</taxon>
        <taxon>Bacillota</taxon>
        <taxon>Bacilli</taxon>
        <taxon>Bacillales</taxon>
        <taxon>Bacillaceae</taxon>
        <taxon>Bacillus</taxon>
    </lineage>
</organism>
<name>A0A5M8RVY9_9BACI</name>
<proteinExistence type="predicted"/>
<dbReference type="Proteomes" id="UP000324326">
    <property type="component" value="Unassembled WGS sequence"/>
</dbReference>
<evidence type="ECO:0000313" key="3">
    <source>
        <dbReference type="Proteomes" id="UP000324326"/>
    </source>
</evidence>
<sequence>MRKVDIQNRGQQEPQTVSKPKKKTKKSSRPANFKEFENGAKSILKARGIDYYDWLHEQHTNLVNSVVLNNIDSIGQLVDEQK</sequence>
<gene>
    <name evidence="2" type="ORF">DX927_11105</name>
</gene>
<comment type="caution">
    <text evidence="2">The sequence shown here is derived from an EMBL/GenBank/DDBJ whole genome shotgun (WGS) entry which is preliminary data.</text>
</comment>
<dbReference type="EMBL" id="QSND01000002">
    <property type="protein sequence ID" value="KAA6451316.1"/>
    <property type="molecule type" value="Genomic_DNA"/>
</dbReference>
<evidence type="ECO:0000313" key="2">
    <source>
        <dbReference type="EMBL" id="KAA6451316.1"/>
    </source>
</evidence>
<protein>
    <submittedName>
        <fullName evidence="2">Uncharacterized protein</fullName>
    </submittedName>
</protein>
<accession>A0A5M8RVY9</accession>
<feature type="region of interest" description="Disordered" evidence="1">
    <location>
        <begin position="1"/>
        <end position="34"/>
    </location>
</feature>
<feature type="compositionally biased region" description="Basic residues" evidence="1">
    <location>
        <begin position="19"/>
        <end position="28"/>
    </location>
</feature>